<evidence type="ECO:0000256" key="3">
    <source>
        <dbReference type="ARBA" id="ARBA00022525"/>
    </source>
</evidence>
<evidence type="ECO:0000313" key="12">
    <source>
        <dbReference type="Ensembl" id="ENSGWIP00000041785.1"/>
    </source>
</evidence>
<dbReference type="InterPro" id="IPR000768">
    <property type="entry name" value="ART"/>
</dbReference>
<accession>A0A8C5NAW3</accession>
<dbReference type="PRINTS" id="PR00970">
    <property type="entry name" value="RIBTRNSFRASE"/>
</dbReference>
<reference evidence="12" key="1">
    <citation type="submission" date="2020-06" db="EMBL/GenBank/DDBJ databases">
        <authorList>
            <consortium name="Wellcome Sanger Institute Data Sharing"/>
        </authorList>
    </citation>
    <scope>NUCLEOTIDE SEQUENCE [LARGE SCALE GENOMIC DNA]</scope>
</reference>
<protein>
    <recommendedName>
        <fullName evidence="11">NAD(P)(+)--arginine ADP-ribosyltransferase</fullName>
        <ecNumber evidence="11">2.4.2.31</ecNumber>
    </recommendedName>
    <alternativeName>
        <fullName evidence="11">Mono(ADP-ribosyl)transferase</fullName>
    </alternativeName>
</protein>
<dbReference type="AlphaFoldDB" id="A0A8C5NAW3"/>
<evidence type="ECO:0000313" key="13">
    <source>
        <dbReference type="Proteomes" id="UP000694680"/>
    </source>
</evidence>
<keyword evidence="6 11" id="KW-0808">Transferase</keyword>
<evidence type="ECO:0000256" key="8">
    <source>
        <dbReference type="ARBA" id="ARBA00022857"/>
    </source>
</evidence>
<keyword evidence="4" id="KW-0800">Toxin</keyword>
<dbReference type="Ensembl" id="ENSGWIT00000045368.1">
    <property type="protein sequence ID" value="ENSGWIP00000041785.1"/>
    <property type="gene ID" value="ENSGWIG00000021022.1"/>
</dbReference>
<keyword evidence="3" id="KW-0964">Secreted</keyword>
<feature type="chain" id="PRO_5034987837" description="NAD(P)(+)--arginine ADP-ribosyltransferase" evidence="11">
    <location>
        <begin position="17"/>
        <end position="225"/>
    </location>
</feature>
<dbReference type="Pfam" id="PF01129">
    <property type="entry name" value="ART"/>
    <property type="match status" value="1"/>
</dbReference>
<keyword evidence="5 11" id="KW-0328">Glycosyltransferase</keyword>
<evidence type="ECO:0000256" key="1">
    <source>
        <dbReference type="ARBA" id="ARBA00004613"/>
    </source>
</evidence>
<dbReference type="PANTHER" id="PTHR10339">
    <property type="entry name" value="ADP-RIBOSYLTRANSFERASE"/>
    <property type="match status" value="1"/>
</dbReference>
<keyword evidence="7" id="KW-0548">Nucleotidyltransferase</keyword>
<dbReference type="GO" id="GO:0090729">
    <property type="term" value="F:toxin activity"/>
    <property type="evidence" value="ECO:0007669"/>
    <property type="project" value="UniProtKB-KW"/>
</dbReference>
<comment type="subcellular location">
    <subcellularLocation>
        <location evidence="1">Secreted</location>
    </subcellularLocation>
</comment>
<dbReference type="InterPro" id="IPR050999">
    <property type="entry name" value="ADP-ribosyltransferase_ARG"/>
</dbReference>
<evidence type="ECO:0000256" key="2">
    <source>
        <dbReference type="ARBA" id="ARBA00009558"/>
    </source>
</evidence>
<name>A0A8C5NAW3_GOUWI</name>
<organism evidence="12 13">
    <name type="scientific">Gouania willdenowi</name>
    <name type="common">Blunt-snouted clingfish</name>
    <name type="synonym">Lepadogaster willdenowi</name>
    <dbReference type="NCBI Taxonomy" id="441366"/>
    <lineage>
        <taxon>Eukaryota</taxon>
        <taxon>Metazoa</taxon>
        <taxon>Chordata</taxon>
        <taxon>Craniata</taxon>
        <taxon>Vertebrata</taxon>
        <taxon>Euteleostomi</taxon>
        <taxon>Actinopterygii</taxon>
        <taxon>Neopterygii</taxon>
        <taxon>Teleostei</taxon>
        <taxon>Neoteleostei</taxon>
        <taxon>Acanthomorphata</taxon>
        <taxon>Ovalentaria</taxon>
        <taxon>Blenniimorphae</taxon>
        <taxon>Blenniiformes</taxon>
        <taxon>Gobiesocoidei</taxon>
        <taxon>Gobiesocidae</taxon>
        <taxon>Gobiesocinae</taxon>
        <taxon>Gouania</taxon>
    </lineage>
</organism>
<keyword evidence="13" id="KW-1185">Reference proteome</keyword>
<reference evidence="12" key="3">
    <citation type="submission" date="2025-09" db="UniProtKB">
        <authorList>
            <consortium name="Ensembl"/>
        </authorList>
    </citation>
    <scope>IDENTIFICATION</scope>
</reference>
<proteinExistence type="inferred from homology"/>
<keyword evidence="9" id="KW-0843">Virulence</keyword>
<dbReference type="EC" id="2.4.2.31" evidence="11"/>
<evidence type="ECO:0000256" key="7">
    <source>
        <dbReference type="ARBA" id="ARBA00022695"/>
    </source>
</evidence>
<evidence type="ECO:0000256" key="11">
    <source>
        <dbReference type="RuleBase" id="RU361228"/>
    </source>
</evidence>
<dbReference type="GO" id="GO:0003950">
    <property type="term" value="F:NAD+ poly-ADP-ribosyltransferase activity"/>
    <property type="evidence" value="ECO:0007669"/>
    <property type="project" value="TreeGrafter"/>
</dbReference>
<keyword evidence="11" id="KW-0520">NAD</keyword>
<reference evidence="12" key="2">
    <citation type="submission" date="2025-08" db="UniProtKB">
        <authorList>
            <consortium name="Ensembl"/>
        </authorList>
    </citation>
    <scope>IDENTIFICATION</scope>
</reference>
<dbReference type="SUPFAM" id="SSF56399">
    <property type="entry name" value="ADP-ribosylation"/>
    <property type="match status" value="1"/>
</dbReference>
<evidence type="ECO:0000256" key="10">
    <source>
        <dbReference type="ARBA" id="ARBA00047597"/>
    </source>
</evidence>
<evidence type="ECO:0000256" key="5">
    <source>
        <dbReference type="ARBA" id="ARBA00022676"/>
    </source>
</evidence>
<dbReference type="Gene3D" id="3.90.176.10">
    <property type="entry name" value="Toxin ADP-ribosyltransferase, Chain A, domain 1"/>
    <property type="match status" value="1"/>
</dbReference>
<evidence type="ECO:0000256" key="9">
    <source>
        <dbReference type="ARBA" id="ARBA00023026"/>
    </source>
</evidence>
<sequence>ISLVIALTLTVPLGVPVPHFGNLIFQTYAAIDCFLIQLWKHSEQNIKEPAHQYLNKRHSLALNVYTSAVQSNQQDLTTERKTAQWREPFSLYSSLSEAIQILRHSQVTCHTTNYKTDTITPLNLNITNQQVRFSTFILGLNESNLTSNVTCFEVYSCFSADVTQYSTIKLKKQVLIPPYELFKVTDIRVRTHDCERSYTLRSNMNCVYDKERSIFNKTVIYSNYF</sequence>
<dbReference type="Proteomes" id="UP000694680">
    <property type="component" value="Chromosome 1"/>
</dbReference>
<feature type="signal peptide" evidence="11">
    <location>
        <begin position="1"/>
        <end position="16"/>
    </location>
</feature>
<comment type="catalytic activity">
    <reaction evidence="10 11">
        <text>L-arginyl-[protein] + NAD(+) = N(omega)-(ADP-D-ribosyl)-L-arginyl-[protein] + nicotinamide + H(+)</text>
        <dbReference type="Rhea" id="RHEA:19149"/>
        <dbReference type="Rhea" id="RHEA-COMP:10532"/>
        <dbReference type="Rhea" id="RHEA-COMP:15087"/>
        <dbReference type="ChEBI" id="CHEBI:15378"/>
        <dbReference type="ChEBI" id="CHEBI:17154"/>
        <dbReference type="ChEBI" id="CHEBI:29965"/>
        <dbReference type="ChEBI" id="CHEBI:57540"/>
        <dbReference type="ChEBI" id="CHEBI:142554"/>
        <dbReference type="EC" id="2.4.2.31"/>
    </reaction>
</comment>
<comment type="similarity">
    <text evidence="2 11">Belongs to the Arg-specific ADP-ribosyltransferase family.</text>
</comment>
<dbReference type="GO" id="GO:0005576">
    <property type="term" value="C:extracellular region"/>
    <property type="evidence" value="ECO:0007669"/>
    <property type="project" value="UniProtKB-SubCell"/>
</dbReference>
<keyword evidence="11" id="KW-0732">Signal</keyword>
<dbReference type="GO" id="GO:0106274">
    <property type="term" value="F:NAD+-protein-arginine ADP-ribosyltransferase activity"/>
    <property type="evidence" value="ECO:0007669"/>
    <property type="project" value="UniProtKB-EC"/>
</dbReference>
<evidence type="ECO:0000256" key="6">
    <source>
        <dbReference type="ARBA" id="ARBA00022679"/>
    </source>
</evidence>
<dbReference type="PANTHER" id="PTHR10339:SF25">
    <property type="entry name" value="SECRETED EXOENZYME S"/>
    <property type="match status" value="1"/>
</dbReference>
<dbReference type="GO" id="GO:0016779">
    <property type="term" value="F:nucleotidyltransferase activity"/>
    <property type="evidence" value="ECO:0007669"/>
    <property type="project" value="UniProtKB-KW"/>
</dbReference>
<evidence type="ECO:0000256" key="4">
    <source>
        <dbReference type="ARBA" id="ARBA00022656"/>
    </source>
</evidence>
<keyword evidence="8 11" id="KW-0521">NADP</keyword>